<keyword evidence="5" id="KW-1185">Reference proteome</keyword>
<dbReference type="PROSITE" id="PS00893">
    <property type="entry name" value="NUDIX_BOX"/>
    <property type="match status" value="1"/>
</dbReference>
<feature type="domain" description="Nudix hydrolase" evidence="3">
    <location>
        <begin position="38"/>
        <end position="169"/>
    </location>
</feature>
<reference evidence="4" key="1">
    <citation type="submission" date="2015-07" db="EMBL/GenBank/DDBJ databases">
        <title>Draft Genome Sequences of Anaerolinea thermolimosa IMO-1, Bellilinea caldifistulae GOMI-1, Leptolinea tardivitalis YMTK-2, Levilinea saccharolytica KIBI-1,Longilinea arvoryzae KOME-1, Previously Described as Members of the Anaerolineaceae (Chloroflexi).</title>
        <authorList>
            <person name="Sekiguchi Y."/>
            <person name="Ohashi A."/>
            <person name="Matsuura N."/>
            <person name="Tourlousse M.D."/>
        </authorList>
    </citation>
    <scope>NUCLEOTIDE SEQUENCE [LARGE SCALE GENOMIC DNA]</scope>
    <source>
        <strain evidence="4">KOME-1</strain>
    </source>
</reference>
<dbReference type="InterPro" id="IPR015797">
    <property type="entry name" value="NUDIX_hydrolase-like_dom_sf"/>
</dbReference>
<sequence>MIFEELKRDTVYQGRAFGVQVVHLRLPDDRVRDYDLVHHMPSVTIVPLDEKGRLLFVRQFRLGAGEELLELPAGVMEAGEEPLACAEREVREETGYAAGKMELLGDFYLAPGYSDEHMYVYLATGLQPDPLKQDDDEFLELEAIPAGEVLAGRNTLHDSKTLAALLLAQPRLLEARK</sequence>
<dbReference type="EMBL" id="DF967972">
    <property type="protein sequence ID" value="GAP12365.1"/>
    <property type="molecule type" value="Genomic_DNA"/>
</dbReference>
<evidence type="ECO:0000259" key="3">
    <source>
        <dbReference type="PROSITE" id="PS51462"/>
    </source>
</evidence>
<organism evidence="4">
    <name type="scientific">Longilinea arvoryzae</name>
    <dbReference type="NCBI Taxonomy" id="360412"/>
    <lineage>
        <taxon>Bacteria</taxon>
        <taxon>Bacillati</taxon>
        <taxon>Chloroflexota</taxon>
        <taxon>Anaerolineae</taxon>
        <taxon>Anaerolineales</taxon>
        <taxon>Anaerolineaceae</taxon>
        <taxon>Longilinea</taxon>
    </lineage>
</organism>
<protein>
    <submittedName>
        <fullName evidence="4">NTP pyrophosphohydrolase including oxidative damage repair enzymes</fullName>
    </submittedName>
</protein>
<dbReference type="OrthoDB" id="9806150at2"/>
<dbReference type="GO" id="GO:0019693">
    <property type="term" value="P:ribose phosphate metabolic process"/>
    <property type="evidence" value="ECO:0007669"/>
    <property type="project" value="TreeGrafter"/>
</dbReference>
<evidence type="ECO:0000313" key="4">
    <source>
        <dbReference type="EMBL" id="GAP12365.1"/>
    </source>
</evidence>
<dbReference type="CDD" id="cd03424">
    <property type="entry name" value="NUDIX_ADPRase_Nudt5_UGPPase_Nudt14"/>
    <property type="match status" value="1"/>
</dbReference>
<evidence type="ECO:0000256" key="2">
    <source>
        <dbReference type="ARBA" id="ARBA00022801"/>
    </source>
</evidence>
<accession>A0A0S7BB08</accession>
<dbReference type="PROSITE" id="PS51462">
    <property type="entry name" value="NUDIX"/>
    <property type="match status" value="1"/>
</dbReference>
<dbReference type="InterPro" id="IPR000086">
    <property type="entry name" value="NUDIX_hydrolase_dom"/>
</dbReference>
<comment type="cofactor">
    <cofactor evidence="1">
        <name>Mg(2+)</name>
        <dbReference type="ChEBI" id="CHEBI:18420"/>
    </cofactor>
</comment>
<name>A0A0S7BB08_9CHLR</name>
<dbReference type="PANTHER" id="PTHR11839:SF18">
    <property type="entry name" value="NUDIX HYDROLASE DOMAIN-CONTAINING PROTEIN"/>
    <property type="match status" value="1"/>
</dbReference>
<dbReference type="AlphaFoldDB" id="A0A0S7BB08"/>
<dbReference type="Proteomes" id="UP000055060">
    <property type="component" value="Unassembled WGS sequence"/>
</dbReference>
<proteinExistence type="predicted"/>
<keyword evidence="2 4" id="KW-0378">Hydrolase</keyword>
<dbReference type="Pfam" id="PF00293">
    <property type="entry name" value="NUDIX"/>
    <property type="match status" value="1"/>
</dbReference>
<gene>
    <name evidence="4" type="ORF">LARV_00099</name>
</gene>
<dbReference type="GO" id="GO:0016787">
    <property type="term" value="F:hydrolase activity"/>
    <property type="evidence" value="ECO:0007669"/>
    <property type="project" value="UniProtKB-KW"/>
</dbReference>
<dbReference type="PANTHER" id="PTHR11839">
    <property type="entry name" value="UDP/ADP-SUGAR PYROPHOSPHATASE"/>
    <property type="match status" value="1"/>
</dbReference>
<dbReference type="GO" id="GO:0006753">
    <property type="term" value="P:nucleoside phosphate metabolic process"/>
    <property type="evidence" value="ECO:0007669"/>
    <property type="project" value="TreeGrafter"/>
</dbReference>
<dbReference type="Gene3D" id="3.90.79.10">
    <property type="entry name" value="Nucleoside Triphosphate Pyrophosphohydrolase"/>
    <property type="match status" value="1"/>
</dbReference>
<dbReference type="STRING" id="360412.LARV_00099"/>
<dbReference type="SUPFAM" id="SSF55811">
    <property type="entry name" value="Nudix"/>
    <property type="match status" value="1"/>
</dbReference>
<evidence type="ECO:0000313" key="5">
    <source>
        <dbReference type="Proteomes" id="UP000055060"/>
    </source>
</evidence>
<evidence type="ECO:0000256" key="1">
    <source>
        <dbReference type="ARBA" id="ARBA00001946"/>
    </source>
</evidence>
<dbReference type="RefSeq" id="WP_075071798.1">
    <property type="nucleotide sequence ID" value="NZ_DF967972.1"/>
</dbReference>
<dbReference type="InterPro" id="IPR020084">
    <property type="entry name" value="NUDIX_hydrolase_CS"/>
</dbReference>